<feature type="region of interest" description="Disordered" evidence="2">
    <location>
        <begin position="116"/>
        <end position="137"/>
    </location>
</feature>
<dbReference type="OrthoDB" id="346910at2759"/>
<evidence type="ECO:0000313" key="4">
    <source>
        <dbReference type="Proteomes" id="UP000022910"/>
    </source>
</evidence>
<evidence type="ECO:0008006" key="5">
    <source>
        <dbReference type="Google" id="ProtNLM"/>
    </source>
</evidence>
<protein>
    <recommendedName>
        <fullName evidence="5">Endozepine-like protein</fullName>
    </recommendedName>
</protein>
<evidence type="ECO:0000313" key="3">
    <source>
        <dbReference type="EMBL" id="EXX72689.1"/>
    </source>
</evidence>
<sequence length="266" mass="30970">MLKFTRDLSNFSQSFIKIKSFLLIKNYFIMMHNNDTDINNGNESEFEDYSTPTNDISPFTPIILPTQTTSSGHEHSSSNNLSQHNSITLPEGQQQFITPPEHVQYPEDDIHFHPVLRRSSTPSSSEEESTSNQPSLNIRIHNIEQTINNLQSSLITSRRTNEIEKALEKLQAEVAASHERIERLRKDLNERDKSKRIINRSWSWFVRIITKHKIINCVILAIICVTFALRRQSPRTESWLQRLRMRNRKVKQFAKSALTDFKSTHP</sequence>
<feature type="region of interest" description="Disordered" evidence="2">
    <location>
        <begin position="64"/>
        <end position="85"/>
    </location>
</feature>
<reference evidence="3 4" key="1">
    <citation type="submission" date="2014-02" db="EMBL/GenBank/DDBJ databases">
        <title>Single nucleus genome sequencing reveals high similarity among nuclei of an endomycorrhizal fungus.</title>
        <authorList>
            <person name="Lin K."/>
            <person name="Geurts R."/>
            <person name="Zhang Z."/>
            <person name="Limpens E."/>
            <person name="Saunders D.G."/>
            <person name="Mu D."/>
            <person name="Pang E."/>
            <person name="Cao H."/>
            <person name="Cha H."/>
            <person name="Lin T."/>
            <person name="Zhou Q."/>
            <person name="Shang Y."/>
            <person name="Li Y."/>
            <person name="Ivanov S."/>
            <person name="Sharma T."/>
            <person name="Velzen R.V."/>
            <person name="Ruijter N.D."/>
            <person name="Aanen D.K."/>
            <person name="Win J."/>
            <person name="Kamoun S."/>
            <person name="Bisseling T."/>
            <person name="Huang S."/>
        </authorList>
    </citation>
    <scope>NUCLEOTIDE SEQUENCE [LARGE SCALE GENOMIC DNA]</scope>
    <source>
        <strain evidence="4">DAOM197198w</strain>
    </source>
</reference>
<name>A0A015KYL7_RHIIW</name>
<dbReference type="SMR" id="A0A015KYL7"/>
<accession>A0A015KYL7</accession>
<dbReference type="AlphaFoldDB" id="A0A015KYL7"/>
<feature type="coiled-coil region" evidence="1">
    <location>
        <begin position="160"/>
        <end position="187"/>
    </location>
</feature>
<keyword evidence="4" id="KW-1185">Reference proteome</keyword>
<evidence type="ECO:0000256" key="1">
    <source>
        <dbReference type="SAM" id="Coils"/>
    </source>
</evidence>
<proteinExistence type="predicted"/>
<comment type="caution">
    <text evidence="3">The sequence shown here is derived from an EMBL/GenBank/DDBJ whole genome shotgun (WGS) entry which is preliminary data.</text>
</comment>
<evidence type="ECO:0000256" key="2">
    <source>
        <dbReference type="SAM" id="MobiDB-lite"/>
    </source>
</evidence>
<dbReference type="STRING" id="1432141.A0A015KYL7"/>
<dbReference type="HOGENOM" id="CLU_1046430_0_0_1"/>
<keyword evidence="1" id="KW-0175">Coiled coil</keyword>
<organism evidence="3 4">
    <name type="scientific">Rhizophagus irregularis (strain DAOM 197198w)</name>
    <name type="common">Glomus intraradices</name>
    <dbReference type="NCBI Taxonomy" id="1432141"/>
    <lineage>
        <taxon>Eukaryota</taxon>
        <taxon>Fungi</taxon>
        <taxon>Fungi incertae sedis</taxon>
        <taxon>Mucoromycota</taxon>
        <taxon>Glomeromycotina</taxon>
        <taxon>Glomeromycetes</taxon>
        <taxon>Glomerales</taxon>
        <taxon>Glomeraceae</taxon>
        <taxon>Rhizophagus</taxon>
    </lineage>
</organism>
<dbReference type="EMBL" id="JEMT01015115">
    <property type="protein sequence ID" value="EXX72689.1"/>
    <property type="molecule type" value="Genomic_DNA"/>
</dbReference>
<dbReference type="Proteomes" id="UP000022910">
    <property type="component" value="Unassembled WGS sequence"/>
</dbReference>
<gene>
    <name evidence="3" type="ORF">RirG_066790</name>
</gene>